<dbReference type="InterPro" id="IPR051449">
    <property type="entry name" value="ABC-2_transporter_component"/>
</dbReference>
<gene>
    <name evidence="8" type="ORF">MNBD_BACTEROID07-878</name>
</gene>
<feature type="transmembrane region" description="Helical" evidence="6">
    <location>
        <begin position="97"/>
        <end position="116"/>
    </location>
</feature>
<dbReference type="Pfam" id="PF12698">
    <property type="entry name" value="ABC2_membrane_3"/>
    <property type="match status" value="1"/>
</dbReference>
<dbReference type="GO" id="GO:0140359">
    <property type="term" value="F:ABC-type transporter activity"/>
    <property type="evidence" value="ECO:0007669"/>
    <property type="project" value="InterPro"/>
</dbReference>
<evidence type="ECO:0000313" key="8">
    <source>
        <dbReference type="EMBL" id="VAW30465.1"/>
    </source>
</evidence>
<feature type="domain" description="ABC-2 type transporter transmembrane" evidence="7">
    <location>
        <begin position="2"/>
        <end position="167"/>
    </location>
</feature>
<comment type="subcellular location">
    <subcellularLocation>
        <location evidence="1">Cell membrane</location>
        <topology evidence="1">Multi-pass membrane protein</topology>
    </subcellularLocation>
</comment>
<keyword evidence="4 6" id="KW-1133">Transmembrane helix</keyword>
<proteinExistence type="predicted"/>
<dbReference type="InterPro" id="IPR013525">
    <property type="entry name" value="ABC2_TM"/>
</dbReference>
<dbReference type="AlphaFoldDB" id="A0A3B0UHF5"/>
<keyword evidence="5 6" id="KW-0472">Membrane</keyword>
<dbReference type="GO" id="GO:0005886">
    <property type="term" value="C:plasma membrane"/>
    <property type="evidence" value="ECO:0007669"/>
    <property type="project" value="UniProtKB-SubCell"/>
</dbReference>
<feature type="transmembrane region" description="Helical" evidence="6">
    <location>
        <begin position="34"/>
        <end position="56"/>
    </location>
</feature>
<reference evidence="8" key="1">
    <citation type="submission" date="2018-06" db="EMBL/GenBank/DDBJ databases">
        <authorList>
            <person name="Zhirakovskaya E."/>
        </authorList>
    </citation>
    <scope>NUCLEOTIDE SEQUENCE</scope>
</reference>
<dbReference type="PANTHER" id="PTHR30294:SF29">
    <property type="entry name" value="MULTIDRUG ABC TRANSPORTER PERMEASE YBHS-RELATED"/>
    <property type="match status" value="1"/>
</dbReference>
<evidence type="ECO:0000256" key="5">
    <source>
        <dbReference type="ARBA" id="ARBA00023136"/>
    </source>
</evidence>
<dbReference type="EMBL" id="UOET01000519">
    <property type="protein sequence ID" value="VAW30465.1"/>
    <property type="molecule type" value="Genomic_DNA"/>
</dbReference>
<feature type="non-terminal residue" evidence="8">
    <location>
        <position position="1"/>
    </location>
</feature>
<name>A0A3B0UHF5_9ZZZZ</name>
<keyword evidence="3 6" id="KW-0812">Transmembrane</keyword>
<evidence type="ECO:0000256" key="3">
    <source>
        <dbReference type="ARBA" id="ARBA00022692"/>
    </source>
</evidence>
<organism evidence="8">
    <name type="scientific">hydrothermal vent metagenome</name>
    <dbReference type="NCBI Taxonomy" id="652676"/>
    <lineage>
        <taxon>unclassified sequences</taxon>
        <taxon>metagenomes</taxon>
        <taxon>ecological metagenomes</taxon>
    </lineage>
</organism>
<sequence length="176" mass="19447">AITMNSLAEEKRSGTLELLLIRPLSDTKVILAKYFAAFTLVVLSLLPTLIYYFSVWQLGFPVGDIDTGGFWGSFIGLLFLGAAFTAMGVFSSSLTDNPIVAFLVAVVLSAFIYMGFDFIAPFFGNTVLFVQSLGISAHYSSMSRGVIDSRDVIYFLSLNLFFLYLSVSILGRRKWK</sequence>
<keyword evidence="2" id="KW-1003">Cell membrane</keyword>
<evidence type="ECO:0000259" key="7">
    <source>
        <dbReference type="Pfam" id="PF12698"/>
    </source>
</evidence>
<dbReference type="PANTHER" id="PTHR30294">
    <property type="entry name" value="MEMBRANE COMPONENT OF ABC TRANSPORTER YHHJ-RELATED"/>
    <property type="match status" value="1"/>
</dbReference>
<protein>
    <submittedName>
        <fullName evidence="8">Gliding motility-associated ABC transporter permease protein GldF</fullName>
    </submittedName>
</protein>
<accession>A0A3B0UHF5</accession>
<evidence type="ECO:0000256" key="2">
    <source>
        <dbReference type="ARBA" id="ARBA00022475"/>
    </source>
</evidence>
<evidence type="ECO:0000256" key="6">
    <source>
        <dbReference type="SAM" id="Phobius"/>
    </source>
</evidence>
<evidence type="ECO:0000256" key="1">
    <source>
        <dbReference type="ARBA" id="ARBA00004651"/>
    </source>
</evidence>
<evidence type="ECO:0000256" key="4">
    <source>
        <dbReference type="ARBA" id="ARBA00022989"/>
    </source>
</evidence>
<feature type="transmembrane region" description="Helical" evidence="6">
    <location>
        <begin position="152"/>
        <end position="171"/>
    </location>
</feature>
<feature type="transmembrane region" description="Helical" evidence="6">
    <location>
        <begin position="68"/>
        <end position="90"/>
    </location>
</feature>